<dbReference type="RefSeq" id="XP_033595029.1">
    <property type="nucleotide sequence ID" value="XM_033741496.1"/>
</dbReference>
<protein>
    <submittedName>
        <fullName evidence="1">Uncharacterized protein</fullName>
    </submittedName>
</protein>
<feature type="non-terminal residue" evidence="1">
    <location>
        <position position="1"/>
    </location>
</feature>
<proteinExistence type="predicted"/>
<keyword evidence="2" id="KW-1185">Reference proteome</keyword>
<organism evidence="1 2">
    <name type="scientific">Pseudovirgaria hyperparasitica</name>
    <dbReference type="NCBI Taxonomy" id="470096"/>
    <lineage>
        <taxon>Eukaryota</taxon>
        <taxon>Fungi</taxon>
        <taxon>Dikarya</taxon>
        <taxon>Ascomycota</taxon>
        <taxon>Pezizomycotina</taxon>
        <taxon>Dothideomycetes</taxon>
        <taxon>Dothideomycetes incertae sedis</taxon>
        <taxon>Acrospermales</taxon>
        <taxon>Acrospermaceae</taxon>
        <taxon>Pseudovirgaria</taxon>
    </lineage>
</organism>
<dbReference type="Proteomes" id="UP000799437">
    <property type="component" value="Unassembled WGS sequence"/>
</dbReference>
<dbReference type="GeneID" id="54482550"/>
<evidence type="ECO:0000313" key="1">
    <source>
        <dbReference type="EMBL" id="KAF2752571.1"/>
    </source>
</evidence>
<reference evidence="1" key="1">
    <citation type="journal article" date="2020" name="Stud. Mycol.">
        <title>101 Dothideomycetes genomes: a test case for predicting lifestyles and emergence of pathogens.</title>
        <authorList>
            <person name="Haridas S."/>
            <person name="Albert R."/>
            <person name="Binder M."/>
            <person name="Bloem J."/>
            <person name="Labutti K."/>
            <person name="Salamov A."/>
            <person name="Andreopoulos B."/>
            <person name="Baker S."/>
            <person name="Barry K."/>
            <person name="Bills G."/>
            <person name="Bluhm B."/>
            <person name="Cannon C."/>
            <person name="Castanera R."/>
            <person name="Culley D."/>
            <person name="Daum C."/>
            <person name="Ezra D."/>
            <person name="Gonzalez J."/>
            <person name="Henrissat B."/>
            <person name="Kuo A."/>
            <person name="Liang C."/>
            <person name="Lipzen A."/>
            <person name="Lutzoni F."/>
            <person name="Magnuson J."/>
            <person name="Mondo S."/>
            <person name="Nolan M."/>
            <person name="Ohm R."/>
            <person name="Pangilinan J."/>
            <person name="Park H.-J."/>
            <person name="Ramirez L."/>
            <person name="Alfaro M."/>
            <person name="Sun H."/>
            <person name="Tritt A."/>
            <person name="Yoshinaga Y."/>
            <person name="Zwiers L.-H."/>
            <person name="Turgeon B."/>
            <person name="Goodwin S."/>
            <person name="Spatafora J."/>
            <person name="Crous P."/>
            <person name="Grigoriev I."/>
        </authorList>
    </citation>
    <scope>NUCLEOTIDE SEQUENCE</scope>
    <source>
        <strain evidence="1">CBS 121739</strain>
    </source>
</reference>
<dbReference type="EMBL" id="ML996607">
    <property type="protein sequence ID" value="KAF2752571.1"/>
    <property type="molecule type" value="Genomic_DNA"/>
</dbReference>
<evidence type="ECO:0000313" key="2">
    <source>
        <dbReference type="Proteomes" id="UP000799437"/>
    </source>
</evidence>
<dbReference type="OrthoDB" id="2906425at2759"/>
<name>A0A6A6VTH4_9PEZI</name>
<gene>
    <name evidence="1" type="ORF">EJ05DRAFT_425275</name>
</gene>
<sequence>LHIRTLIANKICGTLGRNVVRVGRHRLVKGPCHETELEALQFVARSTSIPIPRVHRTYKYKD</sequence>
<accession>A0A6A6VTH4</accession>
<feature type="non-terminal residue" evidence="1">
    <location>
        <position position="62"/>
    </location>
</feature>
<dbReference type="AlphaFoldDB" id="A0A6A6VTH4"/>